<reference evidence="1 2" key="1">
    <citation type="submission" date="2023-09" db="EMBL/GenBank/DDBJ databases">
        <authorList>
            <person name="Rey-Velasco X."/>
        </authorList>
    </citation>
    <scope>NUCLEOTIDE SEQUENCE [LARGE SCALE GENOMIC DNA]</scope>
    <source>
        <strain evidence="1 2">W431</strain>
    </source>
</reference>
<evidence type="ECO:0000313" key="2">
    <source>
        <dbReference type="Proteomes" id="UP001266357"/>
    </source>
</evidence>
<name>A0ABU3A530_9GAMM</name>
<keyword evidence="2" id="KW-1185">Reference proteome</keyword>
<organism evidence="1 2">
    <name type="scientific">Thalassotalea castellviae</name>
    <dbReference type="NCBI Taxonomy" id="3075612"/>
    <lineage>
        <taxon>Bacteria</taxon>
        <taxon>Pseudomonadati</taxon>
        <taxon>Pseudomonadota</taxon>
        <taxon>Gammaproteobacteria</taxon>
        <taxon>Alteromonadales</taxon>
        <taxon>Colwelliaceae</taxon>
        <taxon>Thalassotalea</taxon>
    </lineage>
</organism>
<gene>
    <name evidence="1" type="ORF">RM573_15510</name>
</gene>
<sequence>MNINIILIFLLVNILFSITSQAKSYEGLLPNDFLLKGIAENQVELLIELNENTKFSDVIYCDNYVISSLECIASKKDKKANFLLDLKLKQVFTISNNGKGISNANPIQKIFGYKLIQLLNNTSMNEDTLRNLKLSPENNYIQVPIIVNSSGTPDYCSGVPEVFPSSCSVHDSCYESGTSKGVCDDGFLENMLVEAQFLSGEDQEVYSALFIARAAYYHGVTHLDKAFINFCLATPGDFPECTSLLADFLKDNLQKTSETEGGVFTGSMSDGNMGGLQTGGYGGHYIHYTCELWQFPDGNGGHYVLERNCILTYP</sequence>
<dbReference type="Proteomes" id="UP001266357">
    <property type="component" value="Unassembled WGS sequence"/>
</dbReference>
<protein>
    <recommendedName>
        <fullName evidence="3">Sporulation stage II protein D amidase enhancer LytB N-terminal domain-containing protein</fullName>
    </recommendedName>
</protein>
<accession>A0ABU3A530</accession>
<dbReference type="InterPro" id="IPR036444">
    <property type="entry name" value="PLipase_A2_dom_sf"/>
</dbReference>
<evidence type="ECO:0008006" key="3">
    <source>
        <dbReference type="Google" id="ProtNLM"/>
    </source>
</evidence>
<proteinExistence type="predicted"/>
<evidence type="ECO:0000313" key="1">
    <source>
        <dbReference type="EMBL" id="MDT0605010.1"/>
    </source>
</evidence>
<dbReference type="EMBL" id="JAVRIF010000010">
    <property type="protein sequence ID" value="MDT0605010.1"/>
    <property type="molecule type" value="Genomic_DNA"/>
</dbReference>
<dbReference type="RefSeq" id="WP_311584058.1">
    <property type="nucleotide sequence ID" value="NZ_JAVRIF010000010.1"/>
</dbReference>
<dbReference type="SUPFAM" id="SSF48619">
    <property type="entry name" value="Phospholipase A2, PLA2"/>
    <property type="match status" value="1"/>
</dbReference>
<comment type="caution">
    <text evidence="1">The sequence shown here is derived from an EMBL/GenBank/DDBJ whole genome shotgun (WGS) entry which is preliminary data.</text>
</comment>